<evidence type="ECO:0000259" key="1">
    <source>
        <dbReference type="PROSITE" id="PS51819"/>
    </source>
</evidence>
<sequence>MLVDAMDVMDLGRLAVVVDPAGAAFSLWQPGTHQGFAVVAEQGAPGWHELHTQDFDGVLPFYEALGWTTSVVSDEPHFRYAVDEAGGQQYAGIMDDPRSGMPGPSSWLTYFGADDADATAARITELGGTVVRGPEDTPYGRLVNAKDPRGSEFSVIGPNIGDAQPG</sequence>
<dbReference type="InterPro" id="IPR037523">
    <property type="entry name" value="VOC_core"/>
</dbReference>
<feature type="domain" description="VOC" evidence="1">
    <location>
        <begin position="44"/>
        <end position="158"/>
    </location>
</feature>
<dbReference type="Proteomes" id="UP001157091">
    <property type="component" value="Unassembled WGS sequence"/>
</dbReference>
<dbReference type="SUPFAM" id="SSF54593">
    <property type="entry name" value="Glyoxalase/Bleomycin resistance protein/Dihydroxybiphenyl dioxygenase"/>
    <property type="match status" value="1"/>
</dbReference>
<dbReference type="RefSeq" id="WP_284292984.1">
    <property type="nucleotide sequence ID" value="NZ_BSUK01000001.1"/>
</dbReference>
<dbReference type="InterPro" id="IPR004360">
    <property type="entry name" value="Glyas_Fos-R_dOase_dom"/>
</dbReference>
<comment type="caution">
    <text evidence="2">The sequence shown here is derived from an EMBL/GenBank/DDBJ whole genome shotgun (WGS) entry which is preliminary data.</text>
</comment>
<dbReference type="EMBL" id="BSUK01000001">
    <property type="protein sequence ID" value="GMA24106.1"/>
    <property type="molecule type" value="Genomic_DNA"/>
</dbReference>
<evidence type="ECO:0000313" key="2">
    <source>
        <dbReference type="EMBL" id="GMA24106.1"/>
    </source>
</evidence>
<dbReference type="InterPro" id="IPR052164">
    <property type="entry name" value="Anthracycline_SecMetBiosynth"/>
</dbReference>
<evidence type="ECO:0000313" key="3">
    <source>
        <dbReference type="Proteomes" id="UP001157091"/>
    </source>
</evidence>
<accession>A0ABQ6I1J0</accession>
<reference evidence="3" key="1">
    <citation type="journal article" date="2019" name="Int. J. Syst. Evol. Microbiol.">
        <title>The Global Catalogue of Microorganisms (GCM) 10K type strain sequencing project: providing services to taxonomists for standard genome sequencing and annotation.</title>
        <authorList>
            <consortium name="The Broad Institute Genomics Platform"/>
            <consortium name="The Broad Institute Genome Sequencing Center for Infectious Disease"/>
            <person name="Wu L."/>
            <person name="Ma J."/>
        </authorList>
    </citation>
    <scope>NUCLEOTIDE SEQUENCE [LARGE SCALE GENOMIC DNA]</scope>
    <source>
        <strain evidence="3">NBRC 106348</strain>
    </source>
</reference>
<gene>
    <name evidence="2" type="ORF">GCM10025864_18650</name>
</gene>
<protein>
    <recommendedName>
        <fullName evidence="1">VOC domain-containing protein</fullName>
    </recommendedName>
</protein>
<dbReference type="InterPro" id="IPR029068">
    <property type="entry name" value="Glyas_Bleomycin-R_OHBP_Dase"/>
</dbReference>
<keyword evidence="3" id="KW-1185">Reference proteome</keyword>
<proteinExistence type="predicted"/>
<dbReference type="PANTHER" id="PTHR33993:SF14">
    <property type="entry name" value="GB|AAF24581.1"/>
    <property type="match status" value="1"/>
</dbReference>
<dbReference type="PANTHER" id="PTHR33993">
    <property type="entry name" value="GLYOXALASE-RELATED"/>
    <property type="match status" value="1"/>
</dbReference>
<organism evidence="2 3">
    <name type="scientific">Luteimicrobium album</name>
    <dbReference type="NCBI Taxonomy" id="1054550"/>
    <lineage>
        <taxon>Bacteria</taxon>
        <taxon>Bacillati</taxon>
        <taxon>Actinomycetota</taxon>
        <taxon>Actinomycetes</taxon>
        <taxon>Micrococcales</taxon>
        <taxon>Luteimicrobium</taxon>
    </lineage>
</organism>
<dbReference type="PROSITE" id="PS51819">
    <property type="entry name" value="VOC"/>
    <property type="match status" value="1"/>
</dbReference>
<name>A0ABQ6I1J0_9MICO</name>
<dbReference type="Pfam" id="PF00903">
    <property type="entry name" value="Glyoxalase"/>
    <property type="match status" value="1"/>
</dbReference>
<dbReference type="Gene3D" id="3.10.180.10">
    <property type="entry name" value="2,3-Dihydroxybiphenyl 1,2-Dioxygenase, domain 1"/>
    <property type="match status" value="2"/>
</dbReference>